<dbReference type="InterPro" id="IPR050412">
    <property type="entry name" value="Ig-like_Receptors_ImmuneReg"/>
</dbReference>
<evidence type="ECO:0000259" key="4">
    <source>
        <dbReference type="PROSITE" id="PS50835"/>
    </source>
</evidence>
<dbReference type="InterPro" id="IPR013783">
    <property type="entry name" value="Ig-like_fold"/>
</dbReference>
<dbReference type="Gene3D" id="2.60.40.10">
    <property type="entry name" value="Immunoglobulins"/>
    <property type="match status" value="1"/>
</dbReference>
<dbReference type="GO" id="GO:0002764">
    <property type="term" value="P:immune response-regulating signaling pathway"/>
    <property type="evidence" value="ECO:0007669"/>
    <property type="project" value="TreeGrafter"/>
</dbReference>
<dbReference type="PANTHER" id="PTHR11738">
    <property type="entry name" value="MHC CLASS I NK CELL RECEPTOR"/>
    <property type="match status" value="1"/>
</dbReference>
<dbReference type="Pfam" id="PF13895">
    <property type="entry name" value="Ig_2"/>
    <property type="match status" value="1"/>
</dbReference>
<gene>
    <name evidence="6" type="primary">LAIR1</name>
</gene>
<dbReference type="FunFam" id="2.60.40.10:FF:000049">
    <property type="entry name" value="Leukocyte immunoglobulin-like receptor subfamily B member 1"/>
    <property type="match status" value="1"/>
</dbReference>
<feature type="domain" description="Ig-like" evidence="4">
    <location>
        <begin position="48"/>
        <end position="136"/>
    </location>
</feature>
<evidence type="ECO:0000256" key="3">
    <source>
        <dbReference type="ARBA" id="ARBA00023319"/>
    </source>
</evidence>
<evidence type="ECO:0000313" key="5">
    <source>
        <dbReference type="Proteomes" id="UP000504640"/>
    </source>
</evidence>
<dbReference type="RefSeq" id="XP_032127022.1">
    <property type="nucleotide sequence ID" value="XM_032271131.1"/>
</dbReference>
<evidence type="ECO:0000313" key="6">
    <source>
        <dbReference type="RefSeq" id="XP_032127022.1"/>
    </source>
</evidence>
<dbReference type="GO" id="GO:0005886">
    <property type="term" value="C:plasma membrane"/>
    <property type="evidence" value="ECO:0007669"/>
    <property type="project" value="TreeGrafter"/>
</dbReference>
<reference evidence="6" key="1">
    <citation type="submission" date="2025-08" db="UniProtKB">
        <authorList>
            <consortium name="RefSeq"/>
        </authorList>
    </citation>
    <scope>IDENTIFICATION</scope>
    <source>
        <tissue evidence="6">Blood</tissue>
    </source>
</reference>
<accession>A0A6J3HAZ8</accession>
<dbReference type="InterPro" id="IPR007110">
    <property type="entry name" value="Ig-like_dom"/>
</dbReference>
<dbReference type="InterPro" id="IPR003599">
    <property type="entry name" value="Ig_sub"/>
</dbReference>
<evidence type="ECO:0000256" key="1">
    <source>
        <dbReference type="ARBA" id="ARBA00022729"/>
    </source>
</evidence>
<dbReference type="InterPro" id="IPR036179">
    <property type="entry name" value="Ig-like_dom_sf"/>
</dbReference>
<protein>
    <submittedName>
        <fullName evidence="6">Leukocyte-associated immunoglobulin-like receptor 1 isoform X1</fullName>
    </submittedName>
</protein>
<dbReference type="CTD" id="3903"/>
<keyword evidence="1" id="KW-0732">Signal</keyword>
<name>A0A6J3HAZ8_SAPAP</name>
<evidence type="ECO:0000256" key="2">
    <source>
        <dbReference type="ARBA" id="ARBA00023157"/>
    </source>
</evidence>
<keyword evidence="5" id="KW-1185">Reference proteome</keyword>
<keyword evidence="3" id="KW-0393">Immunoglobulin domain</keyword>
<keyword evidence="2" id="KW-1015">Disulfide bond</keyword>
<proteinExistence type="predicted"/>
<dbReference type="SUPFAM" id="SSF48726">
    <property type="entry name" value="Immunoglobulin"/>
    <property type="match status" value="1"/>
</dbReference>
<dbReference type="GeneID" id="116544617"/>
<dbReference type="SMART" id="SM00409">
    <property type="entry name" value="IG"/>
    <property type="match status" value="1"/>
</dbReference>
<dbReference type="PROSITE" id="PS50835">
    <property type="entry name" value="IG_LIKE"/>
    <property type="match status" value="1"/>
</dbReference>
<dbReference type="PANTHER" id="PTHR11738:SF129">
    <property type="entry name" value="LEUKOCYTE-ASSOCIATED IMMUNOGLOBULIN-LIKE RECEPTOR 1"/>
    <property type="match status" value="1"/>
</dbReference>
<organism evidence="5 6">
    <name type="scientific">Sapajus apella</name>
    <name type="common">Brown-capped capuchin</name>
    <name type="synonym">Cebus apella</name>
    <dbReference type="NCBI Taxonomy" id="9515"/>
    <lineage>
        <taxon>Eukaryota</taxon>
        <taxon>Metazoa</taxon>
        <taxon>Chordata</taxon>
        <taxon>Craniata</taxon>
        <taxon>Vertebrata</taxon>
        <taxon>Euteleostomi</taxon>
        <taxon>Mammalia</taxon>
        <taxon>Eutheria</taxon>
        <taxon>Euarchontoglires</taxon>
        <taxon>Primates</taxon>
        <taxon>Haplorrhini</taxon>
        <taxon>Platyrrhini</taxon>
        <taxon>Cebidae</taxon>
        <taxon>Cebinae</taxon>
        <taxon>Sapajus</taxon>
    </lineage>
</organism>
<sequence length="307" mass="33463">MPPAAWSPLLIAAPYEDWVVGISLTVASLPVLCLAQTIHMQEGALPRPSISAEPGTVIPRGSPVTFVCRGPAGVDTFRLEWENRSMFNDAKHVSQLISSESEATFRIDSVSEDSAGRYHCLYHKASRWSQHSEQLELMVKGEDATWALPWSQLCPRACPQVPGPCPSCCPLSVATLALLLTPRPSPPPLPLPTPPLCPHAHLGPGTLVPSGRHRWPGHSAQHRVGSELPLLGWVGSGFPEIRGQPPYKGLSFHTGWMVLLLFLSPEPEPAPGNVLHLLWLISHWAEHRVQGWLLTRAGQYCGKSSGM</sequence>
<dbReference type="Proteomes" id="UP000504640">
    <property type="component" value="Unplaced"/>
</dbReference>
<dbReference type="AlphaFoldDB" id="A0A6J3HAZ8"/>